<dbReference type="OrthoDB" id="583309at2"/>
<name>H8XNT4_FLAIG</name>
<organism evidence="1 2">
    <name type="scientific">Flavobacterium indicum (strain DSM 17447 / CIP 109464 / GPTSA100-9)</name>
    <dbReference type="NCBI Taxonomy" id="1094466"/>
    <lineage>
        <taxon>Bacteria</taxon>
        <taxon>Pseudomonadati</taxon>
        <taxon>Bacteroidota</taxon>
        <taxon>Flavobacteriia</taxon>
        <taxon>Flavobacteriales</taxon>
        <taxon>Flavobacteriaceae</taxon>
        <taxon>Flavobacterium</taxon>
    </lineage>
</organism>
<dbReference type="HOGENOM" id="CLU_055286_0_0_10"/>
<dbReference type="EMBL" id="HE774682">
    <property type="protein sequence ID" value="CCG52201.1"/>
    <property type="molecule type" value="Genomic_DNA"/>
</dbReference>
<dbReference type="Gene3D" id="3.30.470.20">
    <property type="entry name" value="ATP-grasp fold, B domain"/>
    <property type="match status" value="1"/>
</dbReference>
<sequence length="335" mass="39457">MFQKDVSLDYKSKFRKALEKFLDKNDMLLIITEEADYTTSVVIDWLLFNNIKFIRINQTDELEIYFLKDDIELKAKNYSFLLSEITSYWYRRGSLNIKFNKTTDKKINNFINLEVSKCLQYLYFKLSKLHHLNLYQNAVVNKLIVSGIAREIGFTTPNDYLINTKEELFKIKGYKNHISKTITGSTMINLGEYTLVGNTKFLDCKNKITNNFFPSLVQNYIEKRYELRIFYLDGCTYSMAIFSQNDETTKVDFRNYNKNNPNRTIPFNLPTVIEKKIDKLMKKLNLNSGSIDMIVTPDLEFVFLEVNPVGQFGMVSYPCNYRLHEKIVSFFDNII</sequence>
<dbReference type="SUPFAM" id="SSF56059">
    <property type="entry name" value="Glutathione synthetase ATP-binding domain-like"/>
    <property type="match status" value="1"/>
</dbReference>
<protein>
    <recommendedName>
        <fullName evidence="3">Grasp-with-spasm system ATP-grasp peptide maturase</fullName>
    </recommendedName>
</protein>
<dbReference type="RefSeq" id="WP_014387345.1">
    <property type="nucleotide sequence ID" value="NC_017025.1"/>
</dbReference>
<proteinExistence type="predicted"/>
<dbReference type="eggNOG" id="COG0189">
    <property type="taxonomic scope" value="Bacteria"/>
</dbReference>
<dbReference type="STRING" id="1094466.KQS_01030"/>
<reference evidence="2" key="2">
    <citation type="submission" date="2012-03" db="EMBL/GenBank/DDBJ databases">
        <title>Complete genome sequence of Flavobacterium indicum GPTSA100-9T, isolated from warm spring water.</title>
        <authorList>
            <person name="Barbier P."/>
            <person name="Houel A."/>
            <person name="Loux V."/>
            <person name="Poulain J."/>
            <person name="Bernardet J.-F."/>
            <person name="Touchon M."/>
            <person name="Duchaud E."/>
        </authorList>
    </citation>
    <scope>NUCLEOTIDE SEQUENCE [LARGE SCALE GENOMIC DNA]</scope>
    <source>
        <strain evidence="2">DSM 17447 / CIP 109464 / GPTSA100-9</strain>
    </source>
</reference>
<dbReference type="InterPro" id="IPR026455">
    <property type="entry name" value="GRASP_w_spasm"/>
</dbReference>
<accession>H8XNT4</accession>
<reference evidence="1 2" key="1">
    <citation type="journal article" date="2012" name="J. Bacteriol.">
        <title>Complete Genome Sequence of Flavobacterium indicum GPSTA100-9T, Isolated from Warm Spring Water.</title>
        <authorList>
            <person name="Barbier P."/>
            <person name="Houel A."/>
            <person name="Loux V."/>
            <person name="Poulain J."/>
            <person name="Bernardet J.F."/>
            <person name="Touchon M."/>
            <person name="Duchaud E."/>
        </authorList>
    </citation>
    <scope>NUCLEOTIDE SEQUENCE [LARGE SCALE GENOMIC DNA]</scope>
    <source>
        <strain evidence="2">DSM 17447 / CIP 109464 / GPTSA100-9</strain>
    </source>
</reference>
<gene>
    <name evidence="1" type="ordered locus">KQS_01030</name>
</gene>
<evidence type="ECO:0008006" key="3">
    <source>
        <dbReference type="Google" id="ProtNLM"/>
    </source>
</evidence>
<dbReference type="NCBIfam" id="TIGR04192">
    <property type="entry name" value="GRASP_w_spasm"/>
    <property type="match status" value="1"/>
</dbReference>
<dbReference type="PATRIC" id="fig|1094466.5.peg.199"/>
<keyword evidence="2" id="KW-1185">Reference proteome</keyword>
<dbReference type="AlphaFoldDB" id="H8XNT4"/>
<evidence type="ECO:0000313" key="2">
    <source>
        <dbReference type="Proteomes" id="UP000007599"/>
    </source>
</evidence>
<dbReference type="Proteomes" id="UP000007599">
    <property type="component" value="Chromosome I"/>
</dbReference>
<dbReference type="KEGG" id="fin:KQS_01030"/>
<evidence type="ECO:0000313" key="1">
    <source>
        <dbReference type="EMBL" id="CCG52201.1"/>
    </source>
</evidence>